<dbReference type="AlphaFoldDB" id="A0A4R6BAL7"/>
<keyword evidence="3" id="KW-1185">Reference proteome</keyword>
<evidence type="ECO:0000313" key="2">
    <source>
        <dbReference type="EMBL" id="TDL93348.1"/>
    </source>
</evidence>
<gene>
    <name evidence="2" type="ORF">ERX27_10795</name>
</gene>
<reference evidence="2 3" key="1">
    <citation type="submission" date="2019-01" db="EMBL/GenBank/DDBJ databases">
        <title>Draft genome sequences of the type strains of six Macrococcus species.</title>
        <authorList>
            <person name="Mazhar S."/>
            <person name="Altermann E."/>
            <person name="Hill C."/>
            <person name="Mcauliffe O."/>
        </authorList>
    </citation>
    <scope>NUCLEOTIDE SEQUENCE [LARGE SCALE GENOMIC DNA]</scope>
    <source>
        <strain evidence="2 3">CCM4811</strain>
    </source>
</reference>
<accession>A0A4R6BAL7</accession>
<evidence type="ECO:0000313" key="3">
    <source>
        <dbReference type="Proteomes" id="UP000295310"/>
    </source>
</evidence>
<name>A0A4R6BAL7_9STAP</name>
<organism evidence="2 3">
    <name type="scientific">Macrococcus brunensis</name>
    <dbReference type="NCBI Taxonomy" id="198483"/>
    <lineage>
        <taxon>Bacteria</taxon>
        <taxon>Bacillati</taxon>
        <taxon>Bacillota</taxon>
        <taxon>Bacilli</taxon>
        <taxon>Bacillales</taxon>
        <taxon>Staphylococcaceae</taxon>
        <taxon>Macrococcus</taxon>
    </lineage>
</organism>
<comment type="caution">
    <text evidence="2">The sequence shown here is derived from an EMBL/GenBank/DDBJ whole genome shotgun (WGS) entry which is preliminary data.</text>
</comment>
<proteinExistence type="predicted"/>
<protein>
    <submittedName>
        <fullName evidence="2">CopG family transcriptional regulator</fullName>
    </submittedName>
</protein>
<evidence type="ECO:0000256" key="1">
    <source>
        <dbReference type="SAM" id="MobiDB-lite"/>
    </source>
</evidence>
<dbReference type="RefSeq" id="WP_133432818.1">
    <property type="nucleotide sequence ID" value="NZ_SCWA01000029.1"/>
</dbReference>
<dbReference type="Proteomes" id="UP000295310">
    <property type="component" value="Unassembled WGS sequence"/>
</dbReference>
<sequence>MAFEYNSEKSNKIKKALKSNSSDESNKKETHSSPNIEIKTIEVQPPHEIKQRYNIMLDPSVKQKADKIAKDKNFKSTSAFLNELIKSL</sequence>
<dbReference type="OrthoDB" id="2236215at2"/>
<dbReference type="EMBL" id="SCWA01000029">
    <property type="protein sequence ID" value="TDL93348.1"/>
    <property type="molecule type" value="Genomic_DNA"/>
</dbReference>
<feature type="compositionally biased region" description="Basic and acidic residues" evidence="1">
    <location>
        <begin position="1"/>
        <end position="11"/>
    </location>
</feature>
<feature type="region of interest" description="Disordered" evidence="1">
    <location>
        <begin position="1"/>
        <end position="39"/>
    </location>
</feature>